<organism evidence="3 4">
    <name type="scientific">Diploptera punctata</name>
    <name type="common">Pacific beetle cockroach</name>
    <dbReference type="NCBI Taxonomy" id="6984"/>
    <lineage>
        <taxon>Eukaryota</taxon>
        <taxon>Metazoa</taxon>
        <taxon>Ecdysozoa</taxon>
        <taxon>Arthropoda</taxon>
        <taxon>Hexapoda</taxon>
        <taxon>Insecta</taxon>
        <taxon>Pterygota</taxon>
        <taxon>Neoptera</taxon>
        <taxon>Polyneoptera</taxon>
        <taxon>Dictyoptera</taxon>
        <taxon>Blattodea</taxon>
        <taxon>Blaberoidea</taxon>
        <taxon>Blaberidae</taxon>
        <taxon>Diplopterinae</taxon>
        <taxon>Diploptera</taxon>
    </lineage>
</organism>
<evidence type="ECO:0000259" key="2">
    <source>
        <dbReference type="Pfam" id="PF08614"/>
    </source>
</evidence>
<evidence type="ECO:0000313" key="4">
    <source>
        <dbReference type="Proteomes" id="UP001233999"/>
    </source>
</evidence>
<dbReference type="InterPro" id="IPR045160">
    <property type="entry name" value="ATG16"/>
</dbReference>
<keyword evidence="4" id="KW-1185">Reference proteome</keyword>
<dbReference type="GO" id="GO:0034045">
    <property type="term" value="C:phagophore assembly site membrane"/>
    <property type="evidence" value="ECO:0007669"/>
    <property type="project" value="TreeGrafter"/>
</dbReference>
<evidence type="ECO:0000256" key="1">
    <source>
        <dbReference type="SAM" id="Coils"/>
    </source>
</evidence>
<dbReference type="PANTHER" id="PTHR19878">
    <property type="entry name" value="AUTOPHAGY PROTEIN 16-LIKE"/>
    <property type="match status" value="1"/>
</dbReference>
<protein>
    <recommendedName>
        <fullName evidence="2">Autophagy-related protein 16 domain-containing protein</fullName>
    </recommendedName>
</protein>
<reference evidence="3" key="2">
    <citation type="submission" date="2023-05" db="EMBL/GenBank/DDBJ databases">
        <authorList>
            <person name="Fouks B."/>
        </authorList>
    </citation>
    <scope>NUCLEOTIDE SEQUENCE</scope>
    <source>
        <strain evidence="3">Stay&amp;Tobe</strain>
        <tissue evidence="3">Testes</tissue>
    </source>
</reference>
<dbReference type="EMBL" id="JASPKZ010007836">
    <property type="protein sequence ID" value="KAJ9581908.1"/>
    <property type="molecule type" value="Genomic_DNA"/>
</dbReference>
<dbReference type="PANTHER" id="PTHR19878:SF8">
    <property type="entry name" value="AUTOPHAGY-RELATED 16, ISOFORM F"/>
    <property type="match status" value="1"/>
</dbReference>
<name>A0AAD8E9B7_DIPPU</name>
<dbReference type="Proteomes" id="UP001233999">
    <property type="component" value="Unassembled WGS sequence"/>
</dbReference>
<feature type="non-terminal residue" evidence="3">
    <location>
        <position position="263"/>
    </location>
</feature>
<gene>
    <name evidence="3" type="ORF">L9F63_003767</name>
</gene>
<keyword evidence="1" id="KW-0175">Coiled coil</keyword>
<dbReference type="Pfam" id="PF08614">
    <property type="entry name" value="ATG16"/>
    <property type="match status" value="1"/>
</dbReference>
<dbReference type="GO" id="GO:0043495">
    <property type="term" value="F:protein-membrane adaptor activity"/>
    <property type="evidence" value="ECO:0007669"/>
    <property type="project" value="TreeGrafter"/>
</dbReference>
<comment type="caution">
    <text evidence="3">The sequence shown here is derived from an EMBL/GenBank/DDBJ whole genome shotgun (WGS) entry which is preliminary data.</text>
</comment>
<dbReference type="GO" id="GO:0000421">
    <property type="term" value="C:autophagosome membrane"/>
    <property type="evidence" value="ECO:0007669"/>
    <property type="project" value="TreeGrafter"/>
</dbReference>
<feature type="coiled-coil region" evidence="1">
    <location>
        <begin position="141"/>
        <end position="203"/>
    </location>
</feature>
<dbReference type="AlphaFoldDB" id="A0AAD8E9B7"/>
<dbReference type="InterPro" id="IPR013923">
    <property type="entry name" value="Autophagy-rel_prot_16_dom"/>
</dbReference>
<evidence type="ECO:0000313" key="3">
    <source>
        <dbReference type="EMBL" id="KAJ9581908.1"/>
    </source>
</evidence>
<dbReference type="CDD" id="cd22887">
    <property type="entry name" value="Atg16_CCD"/>
    <property type="match status" value="1"/>
</dbReference>
<proteinExistence type="predicted"/>
<sequence>MAASKASCDDSDWRKTIIIRLQNRNKSQTNCFQDLISFHNKLFDSSIALRSENFQLTIQNEKLRMENFDLQSRSGTGDGKPNEKIQVLEQKLLHQQEELTELHRRKGENAQQIIDLNHKLQEKEKQLLAHEISLSDGMTVNTTLRAEIQMYQNNIKELENLNQMLKDEHQALQLAFASLEDKLRKAQDENRCLVERLIRYKSKDADKMNEENENFVRKQNTEFWLSIEMTALEIGPVKITKFYEVRLFKNFCSQGLSTQTLSK</sequence>
<reference evidence="3" key="1">
    <citation type="journal article" date="2023" name="IScience">
        <title>Live-bearing cockroach genome reveals convergent evolutionary mechanisms linked to viviparity in insects and beyond.</title>
        <authorList>
            <person name="Fouks B."/>
            <person name="Harrison M.C."/>
            <person name="Mikhailova A.A."/>
            <person name="Marchal E."/>
            <person name="English S."/>
            <person name="Carruthers M."/>
            <person name="Jennings E.C."/>
            <person name="Chiamaka E.L."/>
            <person name="Frigard R.A."/>
            <person name="Pippel M."/>
            <person name="Attardo G.M."/>
            <person name="Benoit J.B."/>
            <person name="Bornberg-Bauer E."/>
            <person name="Tobe S.S."/>
        </authorList>
    </citation>
    <scope>NUCLEOTIDE SEQUENCE</scope>
    <source>
        <strain evidence="3">Stay&amp;Tobe</strain>
    </source>
</reference>
<dbReference type="GO" id="GO:0000045">
    <property type="term" value="P:autophagosome assembly"/>
    <property type="evidence" value="ECO:0007669"/>
    <property type="project" value="InterPro"/>
</dbReference>
<dbReference type="GO" id="GO:0034274">
    <property type="term" value="C:Atg12-Atg5-Atg16 complex"/>
    <property type="evidence" value="ECO:0007669"/>
    <property type="project" value="TreeGrafter"/>
</dbReference>
<feature type="domain" description="Autophagy-related protein 16" evidence="2">
    <location>
        <begin position="17"/>
        <end position="209"/>
    </location>
</feature>
<accession>A0AAD8E9B7</accession>